<dbReference type="EC" id="1.1.1.47" evidence="3"/>
<dbReference type="NCBIfam" id="NF005559">
    <property type="entry name" value="PRK07231.1"/>
    <property type="match status" value="1"/>
</dbReference>
<dbReference type="EMBL" id="JAETWB010000070">
    <property type="protein sequence ID" value="MBL6082450.1"/>
    <property type="molecule type" value="Genomic_DNA"/>
</dbReference>
<comment type="similarity">
    <text evidence="1">Belongs to the short-chain dehydrogenases/reductases (SDR) family.</text>
</comment>
<dbReference type="Gene3D" id="3.40.50.720">
    <property type="entry name" value="NAD(P)-binding Rossmann-like Domain"/>
    <property type="match status" value="1"/>
</dbReference>
<gene>
    <name evidence="3" type="ORF">JMJ56_31275</name>
</gene>
<dbReference type="InterPro" id="IPR036291">
    <property type="entry name" value="NAD(P)-bd_dom_sf"/>
</dbReference>
<proteinExistence type="inferred from homology"/>
<dbReference type="PROSITE" id="PS00061">
    <property type="entry name" value="ADH_SHORT"/>
    <property type="match status" value="1"/>
</dbReference>
<dbReference type="SUPFAM" id="SSF51735">
    <property type="entry name" value="NAD(P)-binding Rossmann-fold domains"/>
    <property type="match status" value="1"/>
</dbReference>
<evidence type="ECO:0000256" key="2">
    <source>
        <dbReference type="ARBA" id="ARBA00023002"/>
    </source>
</evidence>
<dbReference type="InterPro" id="IPR020904">
    <property type="entry name" value="Sc_DH/Rdtase_CS"/>
</dbReference>
<accession>A0ABS1UE71</accession>
<dbReference type="PRINTS" id="PR00080">
    <property type="entry name" value="SDRFAMILY"/>
</dbReference>
<protein>
    <submittedName>
        <fullName evidence="3">Glucose 1-dehydrogenase</fullName>
        <ecNumber evidence="3">1.1.1.47</ecNumber>
    </submittedName>
</protein>
<sequence>MDFMRTRSGRLYNPKLLDAYDGGGAPNDLNSASEVDVRSFAEESETAFRLCWSRCRDRPHTGSGHRIPLATVTKQPALESSYADGQHASAQINVYERGEKIMDFSGKVAVVTGGANGIGRAVSLGFAHRGARVVVVDRDAEAGAAVAAEIGSAAIFHQADVTQSGDVLGYVEAALNAFGAIDCFHNNAGIEGRVAPTAEYDEAVFDAVMAVNVKGAFLGLRHVLPVMIRQQRGAVVNTASIAGLVGTAGMPAYVASKHAVIGMTKVAAGEVGPLGIRVNAICPGPITTRMVQDIAKQVSPNNPEGVEERYAALIPLRRYGTAEEVANLVLFLCSDLASNITGAQYVVDGGRTAAPVGVSQGSLR</sequence>
<evidence type="ECO:0000313" key="3">
    <source>
        <dbReference type="EMBL" id="MBL6082450.1"/>
    </source>
</evidence>
<evidence type="ECO:0000256" key="1">
    <source>
        <dbReference type="ARBA" id="ARBA00006484"/>
    </source>
</evidence>
<name>A0ABS1UE71_9PROT</name>
<dbReference type="Proteomes" id="UP000660885">
    <property type="component" value="Unassembled WGS sequence"/>
</dbReference>
<dbReference type="CDD" id="cd05233">
    <property type="entry name" value="SDR_c"/>
    <property type="match status" value="1"/>
</dbReference>
<dbReference type="Pfam" id="PF13561">
    <property type="entry name" value="adh_short_C2"/>
    <property type="match status" value="1"/>
</dbReference>
<dbReference type="InterPro" id="IPR002347">
    <property type="entry name" value="SDR_fam"/>
</dbReference>
<organism evidence="3 4">
    <name type="scientific">Belnapia arida</name>
    <dbReference type="NCBI Taxonomy" id="2804533"/>
    <lineage>
        <taxon>Bacteria</taxon>
        <taxon>Pseudomonadati</taxon>
        <taxon>Pseudomonadota</taxon>
        <taxon>Alphaproteobacteria</taxon>
        <taxon>Acetobacterales</taxon>
        <taxon>Roseomonadaceae</taxon>
        <taxon>Belnapia</taxon>
    </lineage>
</organism>
<keyword evidence="4" id="KW-1185">Reference proteome</keyword>
<comment type="caution">
    <text evidence="3">The sequence shown here is derived from an EMBL/GenBank/DDBJ whole genome shotgun (WGS) entry which is preliminary data.</text>
</comment>
<dbReference type="PANTHER" id="PTHR24321">
    <property type="entry name" value="DEHYDROGENASES, SHORT CHAIN"/>
    <property type="match status" value="1"/>
</dbReference>
<dbReference type="GO" id="GO:0047936">
    <property type="term" value="F:glucose 1-dehydrogenase [NAD(P)+] activity"/>
    <property type="evidence" value="ECO:0007669"/>
    <property type="project" value="UniProtKB-EC"/>
</dbReference>
<dbReference type="PANTHER" id="PTHR24321:SF8">
    <property type="entry name" value="ESTRADIOL 17-BETA-DEHYDROGENASE 8-RELATED"/>
    <property type="match status" value="1"/>
</dbReference>
<dbReference type="PRINTS" id="PR00081">
    <property type="entry name" value="GDHRDH"/>
</dbReference>
<evidence type="ECO:0000313" key="4">
    <source>
        <dbReference type="Proteomes" id="UP000660885"/>
    </source>
</evidence>
<keyword evidence="2 3" id="KW-0560">Oxidoreductase</keyword>
<reference evidence="3 4" key="1">
    <citation type="submission" date="2021-01" db="EMBL/GenBank/DDBJ databases">
        <title>Belnapia mucosa sp. nov. and Belnapia arida sp. nov., isolated from the Tabernas Desert (Almeria, Spain).</title>
        <authorList>
            <person name="Molina-Menor E."/>
            <person name="Vidal-Verdu A."/>
            <person name="Calonge A."/>
            <person name="Satari L."/>
            <person name="Pereto J."/>
            <person name="Porcar M."/>
        </authorList>
    </citation>
    <scope>NUCLEOTIDE SEQUENCE [LARGE SCALE GENOMIC DNA]</scope>
    <source>
        <strain evidence="3 4">T18</strain>
    </source>
</reference>